<feature type="compositionally biased region" description="Acidic residues" evidence="1">
    <location>
        <begin position="187"/>
        <end position="197"/>
    </location>
</feature>
<dbReference type="AlphaFoldDB" id="A0A6P7GDR0"/>
<organism evidence="2">
    <name type="scientific">Diabrotica virgifera virgifera</name>
    <name type="common">western corn rootworm</name>
    <dbReference type="NCBI Taxonomy" id="50390"/>
    <lineage>
        <taxon>Eukaryota</taxon>
        <taxon>Metazoa</taxon>
        <taxon>Ecdysozoa</taxon>
        <taxon>Arthropoda</taxon>
        <taxon>Hexapoda</taxon>
        <taxon>Insecta</taxon>
        <taxon>Pterygota</taxon>
        <taxon>Neoptera</taxon>
        <taxon>Endopterygota</taxon>
        <taxon>Coleoptera</taxon>
        <taxon>Polyphaga</taxon>
        <taxon>Cucujiformia</taxon>
        <taxon>Chrysomeloidea</taxon>
        <taxon>Chrysomelidae</taxon>
        <taxon>Galerucinae</taxon>
        <taxon>Diabroticina</taxon>
        <taxon>Diabroticites</taxon>
        <taxon>Diabrotica</taxon>
    </lineage>
</organism>
<accession>A0A6P7GDR0</accession>
<evidence type="ECO:0000313" key="2">
    <source>
        <dbReference type="RefSeq" id="XP_028147606.1"/>
    </source>
</evidence>
<dbReference type="InParanoid" id="A0A6P7GDR0"/>
<evidence type="ECO:0000256" key="1">
    <source>
        <dbReference type="SAM" id="MobiDB-lite"/>
    </source>
</evidence>
<reference evidence="2" key="1">
    <citation type="submission" date="2025-08" db="UniProtKB">
        <authorList>
            <consortium name="RefSeq"/>
        </authorList>
    </citation>
    <scope>IDENTIFICATION</scope>
    <source>
        <tissue evidence="2">Whole insect</tissue>
    </source>
</reference>
<proteinExistence type="predicted"/>
<feature type="compositionally biased region" description="Basic and acidic residues" evidence="1">
    <location>
        <begin position="162"/>
        <end position="175"/>
    </location>
</feature>
<gene>
    <name evidence="2" type="primary">LOC114341018</name>
</gene>
<feature type="compositionally biased region" description="Basic residues" evidence="1">
    <location>
        <begin position="151"/>
        <end position="161"/>
    </location>
</feature>
<name>A0A6P7GDR0_DIAVI</name>
<protein>
    <submittedName>
        <fullName evidence="2">Protein split ends-like</fullName>
    </submittedName>
</protein>
<feature type="region of interest" description="Disordered" evidence="1">
    <location>
        <begin position="114"/>
        <end position="222"/>
    </location>
</feature>
<feature type="compositionally biased region" description="Basic and acidic residues" evidence="1">
    <location>
        <begin position="137"/>
        <end position="150"/>
    </location>
</feature>
<sequence length="319" mass="36264">MAADVADRRNAPKNDHVWAGSFSTVSKKIRTNENLPPLSTTKFYEYNSQIKQTRLTSSEVQGAVKNSNILDNLVPSRDVSPIHKPSSSSHYQLQNVSVANELHTTSLANLSQAISPRDIMPVPKELSTDETDGYSTVDDKSERDGEFKLPRREKKKEKSKKKGEEKERKSDEKKKSEKKKKDKENPEVEAMDEEVPDEAGRGTTKRTRTSNEASDEDNNGKDELLKELADQKELMRHLFEATKTREAQYDERLVKKGKEIAQLRAEITELKDAMVKSQKQGFHPDILLAQACQKPVRSTDDEIFISKMFCEVARKEILN</sequence>
<dbReference type="RefSeq" id="XP_028147606.1">
    <property type="nucleotide sequence ID" value="XM_028291805.1"/>
</dbReference>